<dbReference type="AlphaFoldDB" id="A0A8S4P1C7"/>
<organism evidence="10 11">
    <name type="scientific">Owenia fusiformis</name>
    <name type="common">Polychaete worm</name>
    <dbReference type="NCBI Taxonomy" id="6347"/>
    <lineage>
        <taxon>Eukaryota</taxon>
        <taxon>Metazoa</taxon>
        <taxon>Spiralia</taxon>
        <taxon>Lophotrochozoa</taxon>
        <taxon>Annelida</taxon>
        <taxon>Polychaeta</taxon>
        <taxon>Sedentaria</taxon>
        <taxon>Canalipalpata</taxon>
        <taxon>Sabellida</taxon>
        <taxon>Oweniida</taxon>
        <taxon>Oweniidae</taxon>
        <taxon>Owenia</taxon>
    </lineage>
</organism>
<dbReference type="InterPro" id="IPR038968">
    <property type="entry name" value="CSTPP1"/>
</dbReference>
<feature type="compositionally biased region" description="Polar residues" evidence="9">
    <location>
        <begin position="307"/>
        <end position="320"/>
    </location>
</feature>
<feature type="compositionally biased region" description="Low complexity" evidence="9">
    <location>
        <begin position="289"/>
        <end position="306"/>
    </location>
</feature>
<feature type="compositionally biased region" description="Acidic residues" evidence="9">
    <location>
        <begin position="338"/>
        <end position="352"/>
    </location>
</feature>
<protein>
    <recommendedName>
        <fullName evidence="7">Centriolar satellite-associated tubulin polyglutamylase complex regulator 1</fullName>
    </recommendedName>
</protein>
<dbReference type="PANTHER" id="PTHR34252">
    <property type="entry name" value="UPF0705 PROTEIN C11ORF49"/>
    <property type="match status" value="1"/>
</dbReference>
<dbReference type="PANTHER" id="PTHR34252:SF1">
    <property type="entry name" value="CENTRIOLAR SATELLITE-ASSOCIATED TUBULIN POLYGLUTAMYLASE COMPLEX REGULATOR 1"/>
    <property type="match status" value="1"/>
</dbReference>
<evidence type="ECO:0000256" key="9">
    <source>
        <dbReference type="SAM" id="MobiDB-lite"/>
    </source>
</evidence>
<name>A0A8S4P1C7_OWEFU</name>
<comment type="similarity">
    <text evidence="6">Belongs to the CSTPP1 family.</text>
</comment>
<reference evidence="10" key="1">
    <citation type="submission" date="2022-03" db="EMBL/GenBank/DDBJ databases">
        <authorList>
            <person name="Martin C."/>
        </authorList>
    </citation>
    <scope>NUCLEOTIDE SEQUENCE</scope>
</reference>
<keyword evidence="5" id="KW-0206">Cytoskeleton</keyword>
<evidence type="ECO:0000313" key="10">
    <source>
        <dbReference type="EMBL" id="CAH1786561.1"/>
    </source>
</evidence>
<evidence type="ECO:0000256" key="6">
    <source>
        <dbReference type="ARBA" id="ARBA00033750"/>
    </source>
</evidence>
<evidence type="ECO:0000256" key="3">
    <source>
        <dbReference type="ARBA" id="ARBA00022553"/>
    </source>
</evidence>
<feature type="region of interest" description="Disordered" evidence="9">
    <location>
        <begin position="170"/>
        <end position="203"/>
    </location>
</feature>
<dbReference type="Proteomes" id="UP000749559">
    <property type="component" value="Unassembled WGS sequence"/>
</dbReference>
<dbReference type="EMBL" id="CAIIXF020000006">
    <property type="protein sequence ID" value="CAH1786561.1"/>
    <property type="molecule type" value="Genomic_DNA"/>
</dbReference>
<comment type="caution">
    <text evidence="10">The sequence shown here is derived from an EMBL/GenBank/DDBJ whole genome shotgun (WGS) entry which is preliminary data.</text>
</comment>
<feature type="compositionally biased region" description="Basic and acidic residues" evidence="9">
    <location>
        <begin position="193"/>
        <end position="203"/>
    </location>
</feature>
<keyword evidence="3" id="KW-0597">Phosphoprotein</keyword>
<evidence type="ECO:0000256" key="7">
    <source>
        <dbReference type="ARBA" id="ARBA00033769"/>
    </source>
</evidence>
<evidence type="ECO:0000256" key="2">
    <source>
        <dbReference type="ARBA" id="ARBA00022490"/>
    </source>
</evidence>
<evidence type="ECO:0000256" key="1">
    <source>
        <dbReference type="ARBA" id="ARBA00004607"/>
    </source>
</evidence>
<comment type="function">
    <text evidence="8">Regulator of the tubulin polyglutamylase complex (TPGC) that controls cytoskeletal organization, nuclear shape, and cilium disassembly by balancing microtubule and actin assembly. Regulates the assembly and stability of the TPGC and thereby modulates polyglutamylation of the microtubule, which antagonizes MAP4 binding.</text>
</comment>
<evidence type="ECO:0000256" key="4">
    <source>
        <dbReference type="ARBA" id="ARBA00022701"/>
    </source>
</evidence>
<accession>A0A8S4P1C7</accession>
<proteinExistence type="inferred from homology"/>
<dbReference type="GO" id="GO:0005874">
    <property type="term" value="C:microtubule"/>
    <property type="evidence" value="ECO:0007669"/>
    <property type="project" value="UniProtKB-KW"/>
</dbReference>
<feature type="compositionally biased region" description="Basic residues" evidence="9">
    <location>
        <begin position="321"/>
        <end position="331"/>
    </location>
</feature>
<evidence type="ECO:0000256" key="8">
    <source>
        <dbReference type="ARBA" id="ARBA00045673"/>
    </source>
</evidence>
<feature type="region of interest" description="Disordered" evidence="9">
    <location>
        <begin position="283"/>
        <end position="352"/>
    </location>
</feature>
<sequence>MDEERFAISAEKYLERHQLLAYLEDAVAQLLDHKDENPKVNTNKFFSEYFTSVKEGNHTLFREYSYIAATAHNRACFVRTFWKCFRHIGKKGDLLNIREYHSLVSLLCGDFPVDILHKTATIILLDDAMECLISFSDFLYTFQLQFYYEEFIEKCREIFKSIEQSQNSPRGAVVIPSSNQSSPPLQNGAAGNDGKDNKSKENGVQHADGIDAMQFFRALVPLCASFEKSCPSVDILRDLLWNEERVTFYGFLMTLAKSESLNENIGQLPASRLILDTPDGELTLPPIRPVSAARSRPSSAARPRSANQDGRPTLTSGSRVTKTKKKTFKARTRMESSSSEDDDDDDDDSDTN</sequence>
<dbReference type="CDD" id="cd22959">
    <property type="entry name" value="DD_C11orf49"/>
    <property type="match status" value="1"/>
</dbReference>
<comment type="subcellular location">
    <subcellularLocation>
        <location evidence="1">Cytoplasm</location>
        <location evidence="1">Cytoskeleton</location>
        <location evidence="1">Microtubule organizing center</location>
        <location evidence="1">Centrosome</location>
        <location evidence="1">Centriolar satellite</location>
    </subcellularLocation>
</comment>
<evidence type="ECO:0000313" key="11">
    <source>
        <dbReference type="Proteomes" id="UP000749559"/>
    </source>
</evidence>
<feature type="compositionally biased region" description="Low complexity" evidence="9">
    <location>
        <begin position="176"/>
        <end position="187"/>
    </location>
</feature>
<evidence type="ECO:0000256" key="5">
    <source>
        <dbReference type="ARBA" id="ARBA00023212"/>
    </source>
</evidence>
<keyword evidence="2" id="KW-0963">Cytoplasm</keyword>
<dbReference type="GO" id="GO:0034451">
    <property type="term" value="C:centriolar satellite"/>
    <property type="evidence" value="ECO:0007669"/>
    <property type="project" value="UniProtKB-SubCell"/>
</dbReference>
<gene>
    <name evidence="10" type="ORF">OFUS_LOCUS12435</name>
</gene>
<dbReference type="OrthoDB" id="197906at2759"/>
<dbReference type="Gene3D" id="1.20.890.10">
    <property type="entry name" value="cAMP-dependent protein kinase regulatory subunit, dimerization-anchoring domain"/>
    <property type="match status" value="1"/>
</dbReference>
<keyword evidence="4" id="KW-0493">Microtubule</keyword>
<keyword evidence="11" id="KW-1185">Reference proteome</keyword>